<evidence type="ECO:0000313" key="4">
    <source>
        <dbReference type="EMBL" id="GBM50091.1"/>
    </source>
</evidence>
<dbReference type="AlphaFoldDB" id="A0A4Y2G904"/>
<evidence type="ECO:0000313" key="1">
    <source>
        <dbReference type="EMBL" id="GBM50035.1"/>
    </source>
</evidence>
<protein>
    <submittedName>
        <fullName evidence="3">Uncharacterized protein</fullName>
    </submittedName>
</protein>
<dbReference type="EMBL" id="BGPR01098698">
    <property type="protein sequence ID" value="GBM50083.1"/>
    <property type="molecule type" value="Genomic_DNA"/>
</dbReference>
<dbReference type="EMBL" id="BGPR01098684">
    <property type="protein sequence ID" value="GBM50035.1"/>
    <property type="molecule type" value="Genomic_DNA"/>
</dbReference>
<keyword evidence="5" id="KW-1185">Reference proteome</keyword>
<sequence>MRLDAFSIRYCYEHGMSLPGNVSLTVGKIVLQGLVWNARQRPGLDPSPWRPFCDIIDDTSDKLKIPENAILFLISRLGEEIRLNVLDNSM</sequence>
<evidence type="ECO:0000313" key="3">
    <source>
        <dbReference type="EMBL" id="GBM50083.1"/>
    </source>
</evidence>
<accession>A0A4Y2G904</accession>
<reference evidence="3 5" key="1">
    <citation type="journal article" date="2019" name="Sci. Rep.">
        <title>Orb-weaving spider Araneus ventricosus genome elucidates the spidroin gene catalogue.</title>
        <authorList>
            <person name="Kono N."/>
            <person name="Nakamura H."/>
            <person name="Ohtoshi R."/>
            <person name="Moran D.A.P."/>
            <person name="Shinohara A."/>
            <person name="Yoshida Y."/>
            <person name="Fujiwara M."/>
            <person name="Mori M."/>
            <person name="Tomita M."/>
            <person name="Arakawa K."/>
        </authorList>
    </citation>
    <scope>NUCLEOTIDE SEQUENCE [LARGE SCALE GENOMIC DNA]</scope>
</reference>
<dbReference type="EMBL" id="BGPR01098688">
    <property type="protein sequence ID" value="GBM50050.1"/>
    <property type="molecule type" value="Genomic_DNA"/>
</dbReference>
<dbReference type="Proteomes" id="UP000499080">
    <property type="component" value="Unassembled WGS sequence"/>
</dbReference>
<dbReference type="EMBL" id="BGPR01098701">
    <property type="protein sequence ID" value="GBM50091.1"/>
    <property type="molecule type" value="Genomic_DNA"/>
</dbReference>
<organism evidence="3 5">
    <name type="scientific">Araneus ventricosus</name>
    <name type="common">Orbweaver spider</name>
    <name type="synonym">Epeira ventricosa</name>
    <dbReference type="NCBI Taxonomy" id="182803"/>
    <lineage>
        <taxon>Eukaryota</taxon>
        <taxon>Metazoa</taxon>
        <taxon>Ecdysozoa</taxon>
        <taxon>Arthropoda</taxon>
        <taxon>Chelicerata</taxon>
        <taxon>Arachnida</taxon>
        <taxon>Araneae</taxon>
        <taxon>Araneomorphae</taxon>
        <taxon>Entelegynae</taxon>
        <taxon>Araneoidea</taxon>
        <taxon>Araneidae</taxon>
        <taxon>Araneus</taxon>
    </lineage>
</organism>
<gene>
    <name evidence="3" type="ORF">AVEN_144503_1</name>
    <name evidence="4" type="ORF">AVEN_183600_1</name>
    <name evidence="1" type="ORF">AVEN_227_1</name>
    <name evidence="2" type="ORF">AVEN_272206_1</name>
</gene>
<comment type="caution">
    <text evidence="3">The sequence shown here is derived from an EMBL/GenBank/DDBJ whole genome shotgun (WGS) entry which is preliminary data.</text>
</comment>
<evidence type="ECO:0000313" key="2">
    <source>
        <dbReference type="EMBL" id="GBM50050.1"/>
    </source>
</evidence>
<name>A0A4Y2G904_ARAVE</name>
<proteinExistence type="predicted"/>
<evidence type="ECO:0000313" key="5">
    <source>
        <dbReference type="Proteomes" id="UP000499080"/>
    </source>
</evidence>